<dbReference type="EMBL" id="JANEYG010000092">
    <property type="protein sequence ID" value="KAJ8913544.1"/>
    <property type="molecule type" value="Genomic_DNA"/>
</dbReference>
<dbReference type="InterPro" id="IPR037202">
    <property type="entry name" value="ESCRT_assembly_dom"/>
</dbReference>
<gene>
    <name evidence="9" type="ORF">NQ315_017095</name>
</gene>
<evidence type="ECO:0000256" key="6">
    <source>
        <dbReference type="ARBA" id="ARBA00025010"/>
    </source>
</evidence>
<dbReference type="Pfam" id="PF07200">
    <property type="entry name" value="Mod_r"/>
    <property type="match status" value="1"/>
</dbReference>
<dbReference type="GO" id="GO:0043162">
    <property type="term" value="P:ubiquitin-dependent protein catabolic process via the multivesicular body sorting pathway"/>
    <property type="evidence" value="ECO:0007669"/>
    <property type="project" value="TreeGrafter"/>
</dbReference>
<protein>
    <recommendedName>
        <fullName evidence="8">VPS37 C-terminal domain-containing protein</fullName>
    </recommendedName>
</protein>
<dbReference type="GO" id="GO:0000813">
    <property type="term" value="C:ESCRT I complex"/>
    <property type="evidence" value="ECO:0007669"/>
    <property type="project" value="UniProtKB-ARBA"/>
</dbReference>
<sequence>MHVIILPAKISLFADFTTITTSKRYNFLYFVFFCVRGPSRRLCIAIISYRSTFLPKYVNVQSVRVMLPRLKSEADIRKHQINTLKIFNDNVVELAEGEEYEISFNSGGNKLCLKITLTKDFPKEKPVLYIVPEVVHPWVSGDGQVTSAPGLLNFTIHSDLGRVVQAIIREFQRTPPPLVSGNIVNTTNHSLDSETRSSPVNFHSSYSNIKSFSPPPHMPQPSFVHQTVAFPELVNLPLEELQLLNENTDMQDEFVSSQPQIREQEKQFDDFVSQIEELAEGNLSKQDRLEELRKGIDSRIEDVTKLAFENERLHAIYQNFSDKFSPRNIKEQLRLAAKKADLDSEKIAERFLNGEVDVDKFVNDFIKTKTLSQTRKTKEEKLSHQLDKLERAGF</sequence>
<evidence type="ECO:0000256" key="7">
    <source>
        <dbReference type="PROSITE-ProRule" id="PRU00646"/>
    </source>
</evidence>
<evidence type="ECO:0000313" key="9">
    <source>
        <dbReference type="EMBL" id="KAJ8913544.1"/>
    </source>
</evidence>
<dbReference type="PANTHER" id="PTHR13678:SF25">
    <property type="entry name" value="EG:115C2.5 PROTEIN"/>
    <property type="match status" value="1"/>
</dbReference>
<evidence type="ECO:0000259" key="8">
    <source>
        <dbReference type="PROSITE" id="PS51314"/>
    </source>
</evidence>
<dbReference type="SUPFAM" id="SSF54495">
    <property type="entry name" value="UBC-like"/>
    <property type="match status" value="1"/>
</dbReference>
<dbReference type="Proteomes" id="UP001159042">
    <property type="component" value="Unassembled WGS sequence"/>
</dbReference>
<evidence type="ECO:0000256" key="4">
    <source>
        <dbReference type="ARBA" id="ARBA00022753"/>
    </source>
</evidence>
<name>A0AAV8VH45_9CUCU</name>
<keyword evidence="3 7" id="KW-0813">Transport</keyword>
<dbReference type="GO" id="GO:0006612">
    <property type="term" value="P:protein targeting to membrane"/>
    <property type="evidence" value="ECO:0007669"/>
    <property type="project" value="TreeGrafter"/>
</dbReference>
<organism evidence="9 10">
    <name type="scientific">Exocentrus adspersus</name>
    <dbReference type="NCBI Taxonomy" id="1586481"/>
    <lineage>
        <taxon>Eukaryota</taxon>
        <taxon>Metazoa</taxon>
        <taxon>Ecdysozoa</taxon>
        <taxon>Arthropoda</taxon>
        <taxon>Hexapoda</taxon>
        <taxon>Insecta</taxon>
        <taxon>Pterygota</taxon>
        <taxon>Neoptera</taxon>
        <taxon>Endopterygota</taxon>
        <taxon>Coleoptera</taxon>
        <taxon>Polyphaga</taxon>
        <taxon>Cucujiformia</taxon>
        <taxon>Chrysomeloidea</taxon>
        <taxon>Cerambycidae</taxon>
        <taxon>Lamiinae</taxon>
        <taxon>Acanthocinini</taxon>
        <taxon>Exocentrus</taxon>
    </lineage>
</organism>
<dbReference type="CDD" id="cd11685">
    <property type="entry name" value="UEV_TSG101-like"/>
    <property type="match status" value="1"/>
</dbReference>
<reference evidence="9 10" key="1">
    <citation type="journal article" date="2023" name="Insect Mol. Biol.">
        <title>Genome sequencing provides insights into the evolution of gene families encoding plant cell wall-degrading enzymes in longhorned beetles.</title>
        <authorList>
            <person name="Shin N.R."/>
            <person name="Okamura Y."/>
            <person name="Kirsch R."/>
            <person name="Pauchet Y."/>
        </authorList>
    </citation>
    <scope>NUCLEOTIDE SEQUENCE [LARGE SCALE GENOMIC DNA]</scope>
    <source>
        <strain evidence="9">EAD_L_NR</strain>
    </source>
</reference>
<dbReference type="GO" id="GO:0031902">
    <property type="term" value="C:late endosome membrane"/>
    <property type="evidence" value="ECO:0007669"/>
    <property type="project" value="UniProtKB-SubCell"/>
</dbReference>
<dbReference type="AlphaFoldDB" id="A0AAV8VH45"/>
<dbReference type="InterPro" id="IPR016135">
    <property type="entry name" value="UBQ-conjugating_enzyme/RWD"/>
</dbReference>
<dbReference type="PANTHER" id="PTHR13678">
    <property type="entry name" value="VACUOLAR PROTEIN SORTING-ASSOCIATED PROTEIN 37"/>
    <property type="match status" value="1"/>
</dbReference>
<comment type="similarity">
    <text evidence="2">Belongs to the VPS37 family.</text>
</comment>
<keyword evidence="4" id="KW-0967">Endosome</keyword>
<evidence type="ECO:0000256" key="1">
    <source>
        <dbReference type="ARBA" id="ARBA00004633"/>
    </source>
</evidence>
<proteinExistence type="inferred from homology"/>
<feature type="domain" description="VPS37 C-terminal" evidence="8">
    <location>
        <begin position="308"/>
        <end position="394"/>
    </location>
</feature>
<evidence type="ECO:0000256" key="2">
    <source>
        <dbReference type="ARBA" id="ARBA00007617"/>
    </source>
</evidence>
<comment type="subcellular location">
    <subcellularLocation>
        <location evidence="1">Late endosome membrane</location>
        <topology evidence="1">Peripheral membrane protein</topology>
    </subcellularLocation>
</comment>
<accession>A0AAV8VH45</accession>
<dbReference type="Gene3D" id="1.10.287.660">
    <property type="entry name" value="Helix hairpin bin"/>
    <property type="match status" value="1"/>
</dbReference>
<dbReference type="SUPFAM" id="SSF140111">
    <property type="entry name" value="Endosomal sorting complex assembly domain"/>
    <property type="match status" value="1"/>
</dbReference>
<dbReference type="GO" id="GO:0006623">
    <property type="term" value="P:protein targeting to vacuole"/>
    <property type="evidence" value="ECO:0007669"/>
    <property type="project" value="TreeGrafter"/>
</dbReference>
<dbReference type="InterPro" id="IPR009851">
    <property type="entry name" value="Mod_r"/>
</dbReference>
<evidence type="ECO:0000313" key="10">
    <source>
        <dbReference type="Proteomes" id="UP001159042"/>
    </source>
</evidence>
<evidence type="ECO:0000256" key="5">
    <source>
        <dbReference type="ARBA" id="ARBA00022927"/>
    </source>
</evidence>
<comment type="caution">
    <text evidence="9">The sequence shown here is derived from an EMBL/GenBank/DDBJ whole genome shotgun (WGS) entry which is preliminary data.</text>
</comment>
<dbReference type="InterPro" id="IPR029012">
    <property type="entry name" value="Helix_hairpin_bin_sf"/>
</dbReference>
<keyword evidence="10" id="KW-1185">Reference proteome</keyword>
<dbReference type="PROSITE" id="PS51314">
    <property type="entry name" value="VPS37_C"/>
    <property type="match status" value="1"/>
</dbReference>
<comment type="function">
    <text evidence="6">Component of the ESCRT-I complex, a regulator of vesicular trafficking process. Required for the sorting of endocytic ubiquitinated cargos into multivesicular bodies. May be involved in cell growth and differentiation.</text>
</comment>
<evidence type="ECO:0000256" key="3">
    <source>
        <dbReference type="ARBA" id="ARBA00022448"/>
    </source>
</evidence>
<keyword evidence="5 7" id="KW-0653">Protein transport</keyword>